<dbReference type="InterPro" id="IPR010295">
    <property type="entry name" value="DUF898"/>
</dbReference>
<feature type="transmembrane region" description="Helical" evidence="1">
    <location>
        <begin position="20"/>
        <end position="40"/>
    </location>
</feature>
<dbReference type="OrthoDB" id="9765721at2"/>
<accession>U3ALI2</accession>
<protein>
    <recommendedName>
        <fullName evidence="4">DUF898 domain-containing protein</fullName>
    </recommendedName>
</protein>
<keyword evidence="3" id="KW-1185">Reference proteome</keyword>
<dbReference type="Pfam" id="PF05987">
    <property type="entry name" value="DUF898"/>
    <property type="match status" value="1"/>
</dbReference>
<reference evidence="2 3" key="1">
    <citation type="submission" date="2013-09" db="EMBL/GenBank/DDBJ databases">
        <title>Whole genome shotgun sequence of Vibrio azureus NBRC 104587.</title>
        <authorList>
            <person name="Isaki S."/>
            <person name="Hosoyama A."/>
            <person name="Numata M."/>
            <person name="Hashimoto M."/>
            <person name="Hosoyama Y."/>
            <person name="Tsuchikane K."/>
            <person name="Noguchi M."/>
            <person name="Hirakata S."/>
            <person name="Ichikawa N."/>
            <person name="Ohji S."/>
            <person name="Yamazoe A."/>
            <person name="Fujita N."/>
        </authorList>
    </citation>
    <scope>NUCLEOTIDE SEQUENCE [LARGE SCALE GENOMIC DNA]</scope>
    <source>
        <strain evidence="2 3">NBRC 104587</strain>
    </source>
</reference>
<organism evidence="2 3">
    <name type="scientific">Vibrio azureus NBRC 104587</name>
    <dbReference type="NCBI Taxonomy" id="1219077"/>
    <lineage>
        <taxon>Bacteria</taxon>
        <taxon>Pseudomonadati</taxon>
        <taxon>Pseudomonadota</taxon>
        <taxon>Gammaproteobacteria</taxon>
        <taxon>Vibrionales</taxon>
        <taxon>Vibrionaceae</taxon>
        <taxon>Vibrio</taxon>
    </lineage>
</organism>
<name>U3ALI2_9VIBR</name>
<keyword evidence="1" id="KW-1133">Transmembrane helix</keyword>
<feature type="transmembrane region" description="Helical" evidence="1">
    <location>
        <begin position="174"/>
        <end position="192"/>
    </location>
</feature>
<dbReference type="EMBL" id="BATL01000004">
    <property type="protein sequence ID" value="GAD74157.1"/>
    <property type="molecule type" value="Genomic_DNA"/>
</dbReference>
<dbReference type="eggNOG" id="COG4269">
    <property type="taxonomic scope" value="Bacteria"/>
</dbReference>
<evidence type="ECO:0000256" key="1">
    <source>
        <dbReference type="SAM" id="Phobius"/>
    </source>
</evidence>
<dbReference type="RefSeq" id="WP_021707939.1">
    <property type="nucleotide sequence ID" value="NZ_BAOB01000015.1"/>
</dbReference>
<dbReference type="AlphaFoldDB" id="U3ALI2"/>
<feature type="transmembrane region" description="Helical" evidence="1">
    <location>
        <begin position="136"/>
        <end position="162"/>
    </location>
</feature>
<feature type="transmembrane region" description="Helical" evidence="1">
    <location>
        <begin position="223"/>
        <end position="245"/>
    </location>
</feature>
<feature type="transmembrane region" description="Helical" evidence="1">
    <location>
        <begin position="74"/>
        <end position="105"/>
    </location>
</feature>
<feature type="transmembrane region" description="Helical" evidence="1">
    <location>
        <begin position="322"/>
        <end position="343"/>
    </location>
</feature>
<dbReference type="Proteomes" id="UP000016567">
    <property type="component" value="Unassembled WGS sequence"/>
</dbReference>
<evidence type="ECO:0008006" key="4">
    <source>
        <dbReference type="Google" id="ProtNLM"/>
    </source>
</evidence>
<keyword evidence="1" id="KW-0812">Transmembrane</keyword>
<feature type="transmembrane region" description="Helical" evidence="1">
    <location>
        <begin position="266"/>
        <end position="286"/>
    </location>
</feature>
<evidence type="ECO:0000313" key="2">
    <source>
        <dbReference type="EMBL" id="GAD74157.1"/>
    </source>
</evidence>
<evidence type="ECO:0000313" key="3">
    <source>
        <dbReference type="Proteomes" id="UP000016567"/>
    </source>
</evidence>
<gene>
    <name evidence="2" type="ORF">VAZ01S_004_00310</name>
</gene>
<keyword evidence="1" id="KW-0472">Membrane</keyword>
<sequence>MNQRHLSNGMNFKGQSGEFFGIWIVNILLSIITLGLYSPWAKVRTMRYFYGNTFLNGDNFEYHATPYQILKGRLLALAIMTMFVIVNLFSPSVSQILIFIFYLAIPWFMWSNARFDAAMTSYRNVHFSFNASCADAYAVILGRVIVAFAIFFGLGILFSVVVKILPHHYMQAITIIYIVMIAPVIIALYAWLFSGVKNYFVNGYQYGNLKFSASLETGFFSQLFFKAFAISAVLMSITAMVILSVRSSFFMSTQSHLLLMRSFDTALFALIFIPALLLVAVVQSYITVRTQNYILSQLQLNITEQEEPNYQFKSTLKVEDHLWLTASNILIQIFTLGLARPWVMVRTAHYVMNNTMVIGDLEQLKAIGQATPDKSAFSDEVAQAYNIDLGIG</sequence>
<proteinExistence type="predicted"/>
<comment type="caution">
    <text evidence="2">The sequence shown here is derived from an EMBL/GenBank/DDBJ whole genome shotgun (WGS) entry which is preliminary data.</text>
</comment>